<dbReference type="InterPro" id="IPR053137">
    <property type="entry name" value="NLR-like"/>
</dbReference>
<accession>A0A9Q9MM88</accession>
<sequence length="1299" mass="145113">MGDDRRGHVVTFYSFTGGGDRTMALANVAWILAAAGHKVLAADWDLESPGLHRFFHPFMDADVFDNQGGVIDLIREYEDISARQDPRRPPDWHEEQARARRLAFPLDTGLRSGGELHFLSAGRQNQDYRVSVGGLDWDAFFEAREGALFFEALRASMKRDYDYTLINARAGLSDFADICTLHLPDTLVDCFTLSDHGIEGAAMIARRVARTYRSRNIRVLPVPVRVDHLAEQPKLDAGRAMAMHRFAQFPEHLAEPERARYWSDVEVPYSAFYAFEETLATFGDPPGARNTLLAAYERLTGYLTDQRVTALAEQPEADRVRVLDRFRRQVVTQDDEITLRYAPADQVWAEWAERVLQRVDVRVNDPWRRPGEQGTVRARTMVLLSRSYSGADSSVLPRDDGSVRPPLAVYLTDLAPLPRYPSNLSAHLHGQQHHDAVEAVLRLVGRRDEEVVARVAVQVGRYPGTPPAIFHGPARNLRFTGREEQLRELRQRLLELDGTALLPGSYPVVLQGMGGVGKTQLAMEYAYRYRTAYDIVWWINADPPQFIDTQLMDLGGRLHGRAVQTPQAVLAALARSDFPPLRWLIVFDNAEEIGALREFLPQGAGHVLLTSRNLQWRDTVDTMPVEVFARRESITLLRRRLGTISTDDAHRVADALGDLPVAVAAAGAWLADTGMPVERYLRQVFQQDARVLPDDDPSSWQIGKTWDLSLTVLRQRSPGAYRLLQLCSVLAPQIAPDLIYSDAMGEALRPYDPRAADRMDRARLVQQINRLALLKLDVRAGVHVHRLLQHVVRERMSAQELAAARHDVHLILAAVRPSGDVDDPRHAAGFRMLWPHLEICGAVDCTDEAVRELLVDWVRSLWLRDAYAQGEQAAAWIAARWQEPLPPLAGDPGARDVLRRQLLSLRAGLANLLREQGRFRDALAIDEAVLAEQRTLLGETSPYTLMTAGGLAADLRALGRYAEALRLDQRTCATWSSDYGDDYPRTLAAQGDLAASHRLLGDFRAARRHDEDVHQRRRVVLGPDHAATLHSAATLARDLRDAGDYDRSAELLREVLQTAIRAHGDDARITLNTRANLGVSLRSAGRPREAEDLLESAYERLLDGFGAEHPDTLACRLSRAVNIYALGDLEAARREMTGVHEAYRHRLGDRHPHTIACLSNLAAVDRGAGVLADALRCAADAADGFAEVLPAEHPFVLVSRMNVAVCAAELEPGPTPLGDLRLLLERLRQRIGPDHPDTLRCAANVALLLRHRPFGDEPTDVDGVQVLTRLRARLGVAHPAVAAFEERRYLYRVLDPHPY</sequence>
<dbReference type="Pfam" id="PF13374">
    <property type="entry name" value="TPR_10"/>
    <property type="match status" value="2"/>
</dbReference>
<dbReference type="OrthoDB" id="580767at2"/>
<dbReference type="InterPro" id="IPR027417">
    <property type="entry name" value="P-loop_NTPase"/>
</dbReference>
<proteinExistence type="predicted"/>
<gene>
    <name evidence="1" type="ORF">Daura_25435</name>
</gene>
<dbReference type="NCBIfam" id="NF040586">
    <property type="entry name" value="FxSxx_TPR"/>
    <property type="match status" value="1"/>
</dbReference>
<dbReference type="PANTHER" id="PTHR46082">
    <property type="entry name" value="ATP/GTP-BINDING PROTEIN-RELATED"/>
    <property type="match status" value="1"/>
</dbReference>
<reference evidence="1" key="1">
    <citation type="submission" date="2021-04" db="EMBL/GenBank/DDBJ databases">
        <title>Dactylosporangium aurantiacum NRRL B-8018 full assembly.</title>
        <authorList>
            <person name="Hartkoorn R.C."/>
            <person name="Beaudoing E."/>
            <person name="Hot D."/>
        </authorList>
    </citation>
    <scope>NUCLEOTIDE SEQUENCE</scope>
    <source>
        <strain evidence="1">NRRL B-8018</strain>
    </source>
</reference>
<dbReference type="SUPFAM" id="SSF52540">
    <property type="entry name" value="P-loop containing nucleoside triphosphate hydrolases"/>
    <property type="match status" value="2"/>
</dbReference>
<evidence type="ECO:0000313" key="1">
    <source>
        <dbReference type="EMBL" id="UWZ59755.1"/>
    </source>
</evidence>
<dbReference type="NCBIfam" id="NF047398">
    <property type="entry name" value="AAA_KGGVGR"/>
    <property type="match status" value="1"/>
</dbReference>
<dbReference type="Pfam" id="PF13424">
    <property type="entry name" value="TPR_12"/>
    <property type="match status" value="2"/>
</dbReference>
<name>A0A9Q9MM88_9ACTN</name>
<organism evidence="1 2">
    <name type="scientific">Dactylosporangium aurantiacum</name>
    <dbReference type="NCBI Taxonomy" id="35754"/>
    <lineage>
        <taxon>Bacteria</taxon>
        <taxon>Bacillati</taxon>
        <taxon>Actinomycetota</taxon>
        <taxon>Actinomycetes</taxon>
        <taxon>Micromonosporales</taxon>
        <taxon>Micromonosporaceae</taxon>
        <taxon>Dactylosporangium</taxon>
    </lineage>
</organism>
<protein>
    <submittedName>
        <fullName evidence="1">Tetratricopeptide repeat protein</fullName>
    </submittedName>
</protein>
<evidence type="ECO:0000313" key="2">
    <source>
        <dbReference type="Proteomes" id="UP001058003"/>
    </source>
</evidence>
<dbReference type="PANTHER" id="PTHR46082:SF6">
    <property type="entry name" value="AAA+ ATPASE DOMAIN-CONTAINING PROTEIN-RELATED"/>
    <property type="match status" value="1"/>
</dbReference>
<keyword evidence="2" id="KW-1185">Reference proteome</keyword>
<dbReference type="Proteomes" id="UP001058003">
    <property type="component" value="Chromosome"/>
</dbReference>
<dbReference type="Gene3D" id="1.25.40.10">
    <property type="entry name" value="Tetratricopeptide repeat domain"/>
    <property type="match status" value="2"/>
</dbReference>
<dbReference type="RefSeq" id="WP_033362112.1">
    <property type="nucleotide sequence ID" value="NZ_CP073767.1"/>
</dbReference>
<dbReference type="SUPFAM" id="SSF48452">
    <property type="entry name" value="TPR-like"/>
    <property type="match status" value="3"/>
</dbReference>
<dbReference type="EMBL" id="CP073767">
    <property type="protein sequence ID" value="UWZ59755.1"/>
    <property type="molecule type" value="Genomic_DNA"/>
</dbReference>
<dbReference type="InterPro" id="IPR011990">
    <property type="entry name" value="TPR-like_helical_dom_sf"/>
</dbReference>
<dbReference type="Gene3D" id="3.40.50.300">
    <property type="entry name" value="P-loop containing nucleotide triphosphate hydrolases"/>
    <property type="match status" value="2"/>
</dbReference>
<dbReference type="KEGG" id="daur:Daura_25435"/>